<feature type="transmembrane region" description="Helical" evidence="5">
    <location>
        <begin position="67"/>
        <end position="89"/>
    </location>
</feature>
<evidence type="ECO:0000313" key="6">
    <source>
        <dbReference type="EMBL" id="ASR51963.1"/>
    </source>
</evidence>
<dbReference type="EMBL" id="CP020083">
    <property type="protein sequence ID" value="ASR51963.1"/>
    <property type="molecule type" value="Genomic_DNA"/>
</dbReference>
<dbReference type="Proteomes" id="UP000258016">
    <property type="component" value="Chromosome"/>
</dbReference>
<dbReference type="Gene3D" id="1.20.1550.10">
    <property type="entry name" value="DsbB-like"/>
    <property type="match status" value="1"/>
</dbReference>
<dbReference type="InterPro" id="IPR003752">
    <property type="entry name" value="DiS_bond_form_DsbB/BdbC"/>
</dbReference>
<dbReference type="Pfam" id="PF02600">
    <property type="entry name" value="DsbB"/>
    <property type="match status" value="1"/>
</dbReference>
<dbReference type="RefSeq" id="WP_117352420.1">
    <property type="nucleotide sequence ID" value="NZ_CP020083.1"/>
</dbReference>
<sequence>MTSRAPRIAAWLALLIPASLLGGALVSQYVFGLYPCEMCYWQRWPHWAALALGGIAVLSVRRVQGLAVGMAALAAIAIATSGLIGGFHAGVEYGWWEGLTTCATSVPAGATTDDVLNSIMAAPLVRCDAAPWSMFGISLAGYNFLLSLAGAAAIYLLLRRKQPGTIVA</sequence>
<evidence type="ECO:0000256" key="5">
    <source>
        <dbReference type="SAM" id="Phobius"/>
    </source>
</evidence>
<dbReference type="GeneID" id="303486147"/>
<dbReference type="PIRSF" id="PIRSF033913">
    <property type="entry name" value="S-S_format_DsbB"/>
    <property type="match status" value="1"/>
</dbReference>
<feature type="transmembrane region" description="Helical" evidence="5">
    <location>
        <begin position="139"/>
        <end position="158"/>
    </location>
</feature>
<organism evidence="6 7">
    <name type="scientific">Blastomonas fulva</name>
    <dbReference type="NCBI Taxonomy" id="1550728"/>
    <lineage>
        <taxon>Bacteria</taxon>
        <taxon>Pseudomonadati</taxon>
        <taxon>Pseudomonadota</taxon>
        <taxon>Alphaproteobacteria</taxon>
        <taxon>Sphingomonadales</taxon>
        <taxon>Sphingomonadaceae</taxon>
        <taxon>Blastomonas</taxon>
    </lineage>
</organism>
<name>A0ABM6M7Q5_9SPHN</name>
<dbReference type="InterPro" id="IPR023380">
    <property type="entry name" value="DsbB-like_sf"/>
</dbReference>
<evidence type="ECO:0000256" key="2">
    <source>
        <dbReference type="ARBA" id="ARBA00022692"/>
    </source>
</evidence>
<evidence type="ECO:0000313" key="7">
    <source>
        <dbReference type="Proteomes" id="UP000258016"/>
    </source>
</evidence>
<keyword evidence="4 5" id="KW-0472">Membrane</keyword>
<reference evidence="6 7" key="1">
    <citation type="submission" date="2017-03" db="EMBL/GenBank/DDBJ databases">
        <title>Complete genome sequence of Blastomonas fulva degrading microcsystin LR.</title>
        <authorList>
            <person name="Lee H.-g."/>
            <person name="Jin L."/>
            <person name="oh H.-M."/>
        </authorList>
    </citation>
    <scope>NUCLEOTIDE SEQUENCE [LARGE SCALE GENOMIC DNA]</scope>
    <source>
        <strain evidence="6 7">T2</strain>
    </source>
</reference>
<keyword evidence="7" id="KW-1185">Reference proteome</keyword>
<protein>
    <submittedName>
        <fullName evidence="6">Disulfide bond formation protein B</fullName>
    </submittedName>
</protein>
<proteinExistence type="predicted"/>
<evidence type="ECO:0000256" key="4">
    <source>
        <dbReference type="ARBA" id="ARBA00023136"/>
    </source>
</evidence>
<evidence type="ECO:0000256" key="1">
    <source>
        <dbReference type="ARBA" id="ARBA00004141"/>
    </source>
</evidence>
<dbReference type="InterPro" id="IPR024199">
    <property type="entry name" value="Uncharacterised_DsbB"/>
</dbReference>
<feature type="transmembrane region" description="Helical" evidence="5">
    <location>
        <begin position="44"/>
        <end position="60"/>
    </location>
</feature>
<keyword evidence="3 5" id="KW-1133">Transmembrane helix</keyword>
<accession>A0ABM6M7Q5</accession>
<dbReference type="SUPFAM" id="SSF158442">
    <property type="entry name" value="DsbB-like"/>
    <property type="match status" value="1"/>
</dbReference>
<gene>
    <name evidence="6" type="ORF">B5J99_11250</name>
</gene>
<keyword evidence="2 5" id="KW-0812">Transmembrane</keyword>
<comment type="subcellular location">
    <subcellularLocation>
        <location evidence="1">Membrane</location>
        <topology evidence="1">Multi-pass membrane protein</topology>
    </subcellularLocation>
</comment>
<evidence type="ECO:0000256" key="3">
    <source>
        <dbReference type="ARBA" id="ARBA00022989"/>
    </source>
</evidence>